<keyword evidence="1" id="KW-0472">Membrane</keyword>
<accession>C4WW07</accession>
<protein>
    <submittedName>
        <fullName evidence="3">ACYPI001012 protein</fullName>
    </submittedName>
</protein>
<feature type="signal peptide" evidence="2">
    <location>
        <begin position="1"/>
        <end position="25"/>
    </location>
</feature>
<evidence type="ECO:0000256" key="1">
    <source>
        <dbReference type="SAM" id="Phobius"/>
    </source>
</evidence>
<reference evidence="3" key="1">
    <citation type="submission" date="2009-06" db="EMBL/GenBank/DDBJ databases">
        <title>A full-length cDNA resource of the pea aphid, Acyrthosiphon pisum.</title>
        <authorList>
            <person name="Shigenobu S."/>
            <person name="Nakabachi A."/>
            <person name="Richards S."/>
        </authorList>
    </citation>
    <scope>NUCLEOTIDE SEQUENCE</scope>
    <source>
        <strain evidence="3">LSR1</strain>
        <tissue evidence="3">Whole body</tissue>
    </source>
</reference>
<feature type="chain" id="PRO_5002943419" evidence="2">
    <location>
        <begin position="26"/>
        <end position="128"/>
    </location>
</feature>
<keyword evidence="1" id="KW-0812">Transmembrane</keyword>
<gene>
    <name evidence="3" type="primary">ACYPI001012</name>
</gene>
<sequence>MLLRIIPRMTLILKITMLLLRMTIHQNLNKANEVAVLVFKTNQMNQLNIMRCRKKQARLWQVTLMIHFNQMVIYLKMKNIYRTVFTQVKMLAYHILIQILNLTLLSIVLLLQWNYTQNIYPQTIKNII</sequence>
<proteinExistence type="evidence at transcript level"/>
<feature type="transmembrane region" description="Helical" evidence="1">
    <location>
        <begin position="57"/>
        <end position="75"/>
    </location>
</feature>
<keyword evidence="1" id="KW-1133">Transmembrane helix</keyword>
<evidence type="ECO:0000313" key="3">
    <source>
        <dbReference type="EMBL" id="BAH72077.1"/>
    </source>
</evidence>
<dbReference type="AlphaFoldDB" id="C4WW07"/>
<feature type="transmembrane region" description="Helical" evidence="1">
    <location>
        <begin position="95"/>
        <end position="115"/>
    </location>
</feature>
<evidence type="ECO:0000256" key="2">
    <source>
        <dbReference type="SAM" id="SignalP"/>
    </source>
</evidence>
<keyword evidence="2" id="KW-0732">Signal</keyword>
<dbReference type="EMBL" id="AK341776">
    <property type="protein sequence ID" value="BAH72077.1"/>
    <property type="molecule type" value="mRNA"/>
</dbReference>
<organism evidence="3">
    <name type="scientific">Acyrthosiphon pisum</name>
    <name type="common">Pea aphid</name>
    <dbReference type="NCBI Taxonomy" id="7029"/>
    <lineage>
        <taxon>Eukaryota</taxon>
        <taxon>Metazoa</taxon>
        <taxon>Ecdysozoa</taxon>
        <taxon>Arthropoda</taxon>
        <taxon>Hexapoda</taxon>
        <taxon>Insecta</taxon>
        <taxon>Pterygota</taxon>
        <taxon>Neoptera</taxon>
        <taxon>Paraneoptera</taxon>
        <taxon>Hemiptera</taxon>
        <taxon>Sternorrhyncha</taxon>
        <taxon>Aphidomorpha</taxon>
        <taxon>Aphidoidea</taxon>
        <taxon>Aphididae</taxon>
        <taxon>Macrosiphini</taxon>
        <taxon>Acyrthosiphon</taxon>
    </lineage>
</organism>
<name>C4WW07_ACYPI</name>